<name>A0AA43XM35_9CLOT</name>
<sequence length="312" mass="34930">MWKKIYYVDAFTTAIFGGNPAGVVIVDEFLHRDLMQKMAKELNLSETVFIKVDRENPTTVETRFFTPVTEVELCGHATLAAFYVLVQEGYIQEKGPRFHVKQITLQGELSVEIIKTQGDIEVIMDQQQPQLVSEKIDGKRLSRIMGIEEQDIGITEHKGFKGELKPGIASTGLKDLIVPLKSLEILKKITIDEEKLKTYSEELGVVGIHAFTLETLRGNTAHTRNFAPLVGISEEAATGTANGALGYYLVKNKLVNLTDEQEISLSFEQGDFMERSSEIQCYIRKSEEGYRIKVGGKARICIKGEIQLPENS</sequence>
<evidence type="ECO:0000256" key="1">
    <source>
        <dbReference type="ARBA" id="ARBA00008270"/>
    </source>
</evidence>
<dbReference type="Pfam" id="PF02567">
    <property type="entry name" value="PhzC-PhzF"/>
    <property type="match status" value="1"/>
</dbReference>
<comment type="similarity">
    <text evidence="1">Belongs to the PhzF family.</text>
</comment>
<keyword evidence="5" id="KW-1185">Reference proteome</keyword>
<proteinExistence type="inferred from homology"/>
<dbReference type="EMBL" id="SUMG01000019">
    <property type="protein sequence ID" value="NBG89215.1"/>
    <property type="molecule type" value="Genomic_DNA"/>
</dbReference>
<evidence type="ECO:0000256" key="2">
    <source>
        <dbReference type="ARBA" id="ARBA00023235"/>
    </source>
</evidence>
<dbReference type="AlphaFoldDB" id="A0AA43XM35"/>
<dbReference type="PANTHER" id="PTHR13774">
    <property type="entry name" value="PHENAZINE BIOSYNTHESIS PROTEIN"/>
    <property type="match status" value="1"/>
</dbReference>
<comment type="caution">
    <text evidence="4">The sequence shown here is derived from an EMBL/GenBank/DDBJ whole genome shotgun (WGS) entry which is preliminary data.</text>
</comment>
<evidence type="ECO:0000256" key="3">
    <source>
        <dbReference type="PIRSR" id="PIRSR016184-1"/>
    </source>
</evidence>
<keyword evidence="2" id="KW-0413">Isomerase</keyword>
<gene>
    <name evidence="4" type="ORF">ISALK_12010</name>
</gene>
<dbReference type="GO" id="GO:0016853">
    <property type="term" value="F:isomerase activity"/>
    <property type="evidence" value="ECO:0007669"/>
    <property type="project" value="UniProtKB-KW"/>
</dbReference>
<reference evidence="4 5" key="1">
    <citation type="submission" date="2019-04" db="EMBL/GenBank/DDBJ databases">
        <title>Isachenkonia alkalipeptolytica gen. nov. sp. nov. a new anaerobic, alkiliphilic organothrophic bacterium capable to reduce synthesized ferrihydrite isolated from a soda lake.</title>
        <authorList>
            <person name="Toshchakov S.V."/>
            <person name="Zavarzina D.G."/>
            <person name="Zhilina T.N."/>
            <person name="Kostrikina N.A."/>
            <person name="Kublanov I.V."/>
        </authorList>
    </citation>
    <scope>NUCLEOTIDE SEQUENCE [LARGE SCALE GENOMIC DNA]</scope>
    <source>
        <strain evidence="4 5">Z-1701</strain>
    </source>
</reference>
<dbReference type="NCBIfam" id="TIGR00654">
    <property type="entry name" value="PhzF_family"/>
    <property type="match status" value="1"/>
</dbReference>
<dbReference type="InterPro" id="IPR003719">
    <property type="entry name" value="Phenazine_PhzF-like"/>
</dbReference>
<dbReference type="GO" id="GO:0005737">
    <property type="term" value="C:cytoplasm"/>
    <property type="evidence" value="ECO:0007669"/>
    <property type="project" value="TreeGrafter"/>
</dbReference>
<dbReference type="PIRSF" id="PIRSF016184">
    <property type="entry name" value="PhzC_PhzF"/>
    <property type="match status" value="1"/>
</dbReference>
<feature type="active site" evidence="3">
    <location>
        <position position="46"/>
    </location>
</feature>
<dbReference type="Gene3D" id="3.10.310.10">
    <property type="entry name" value="Diaminopimelate Epimerase, Chain A, domain 1"/>
    <property type="match status" value="2"/>
</dbReference>
<protein>
    <submittedName>
        <fullName evidence="4">PhzF family phenazine biosynthesis protein</fullName>
    </submittedName>
</protein>
<evidence type="ECO:0000313" key="5">
    <source>
        <dbReference type="Proteomes" id="UP000449710"/>
    </source>
</evidence>
<dbReference type="SUPFAM" id="SSF54506">
    <property type="entry name" value="Diaminopimelate epimerase-like"/>
    <property type="match status" value="1"/>
</dbReference>
<accession>A0AA43XM35</accession>
<evidence type="ECO:0000313" key="4">
    <source>
        <dbReference type="EMBL" id="NBG89215.1"/>
    </source>
</evidence>
<dbReference type="RefSeq" id="WP_160722660.1">
    <property type="nucleotide sequence ID" value="NZ_SUMG01000019.1"/>
</dbReference>
<dbReference type="PANTHER" id="PTHR13774:SF39">
    <property type="entry name" value="BIOSYNTHESIS PROTEIN, PUTATIVE-RELATED"/>
    <property type="match status" value="1"/>
</dbReference>
<dbReference type="Proteomes" id="UP000449710">
    <property type="component" value="Unassembled WGS sequence"/>
</dbReference>
<organism evidence="4 5">
    <name type="scientific">Isachenkonia alkalipeptolytica</name>
    <dbReference type="NCBI Taxonomy" id="2565777"/>
    <lineage>
        <taxon>Bacteria</taxon>
        <taxon>Bacillati</taxon>
        <taxon>Bacillota</taxon>
        <taxon>Clostridia</taxon>
        <taxon>Eubacteriales</taxon>
        <taxon>Clostridiaceae</taxon>
        <taxon>Isachenkonia</taxon>
    </lineage>
</organism>